<evidence type="ECO:0000313" key="15">
    <source>
        <dbReference type="Proteomes" id="UP001528920"/>
    </source>
</evidence>
<dbReference type="CDD" id="cd00156">
    <property type="entry name" value="REC"/>
    <property type="match status" value="1"/>
</dbReference>
<dbReference type="Pfam" id="PF02518">
    <property type="entry name" value="HATPase_c"/>
    <property type="match status" value="1"/>
</dbReference>
<dbReference type="Gene3D" id="3.30.450.40">
    <property type="match status" value="1"/>
</dbReference>
<keyword evidence="7" id="KW-0902">Two-component regulatory system</keyword>
<dbReference type="InterPro" id="IPR001789">
    <property type="entry name" value="Sig_transdc_resp-reg_receiver"/>
</dbReference>
<dbReference type="PROSITE" id="PS50885">
    <property type="entry name" value="HAMP"/>
    <property type="match status" value="2"/>
</dbReference>
<feature type="coiled-coil region" evidence="9">
    <location>
        <begin position="487"/>
        <end position="584"/>
    </location>
</feature>
<keyword evidence="4 8" id="KW-0597">Phosphoprotein</keyword>
<evidence type="ECO:0000313" key="14">
    <source>
        <dbReference type="EMBL" id="MDE5417851.1"/>
    </source>
</evidence>
<evidence type="ECO:0000256" key="5">
    <source>
        <dbReference type="ARBA" id="ARBA00022679"/>
    </source>
</evidence>
<feature type="modified residue" description="4-aspartylphosphate" evidence="8">
    <location>
        <position position="1033"/>
    </location>
</feature>
<feature type="transmembrane region" description="Helical" evidence="10">
    <location>
        <begin position="208"/>
        <end position="231"/>
    </location>
</feature>
<dbReference type="InterPro" id="IPR005467">
    <property type="entry name" value="His_kinase_dom"/>
</dbReference>
<dbReference type="PRINTS" id="PR00344">
    <property type="entry name" value="BCTRLSENSOR"/>
</dbReference>
<dbReference type="CDD" id="cd00082">
    <property type="entry name" value="HisKA"/>
    <property type="match status" value="1"/>
</dbReference>
<dbReference type="Proteomes" id="UP001528920">
    <property type="component" value="Unassembled WGS sequence"/>
</dbReference>
<dbReference type="Gene3D" id="1.10.287.130">
    <property type="match status" value="1"/>
</dbReference>
<evidence type="ECO:0000259" key="11">
    <source>
        <dbReference type="PROSITE" id="PS50109"/>
    </source>
</evidence>
<comment type="caution">
    <text evidence="14">The sequence shown here is derived from an EMBL/GenBank/DDBJ whole genome shotgun (WGS) entry which is preliminary data.</text>
</comment>
<dbReference type="SUPFAM" id="SSF55874">
    <property type="entry name" value="ATPase domain of HSP90 chaperone/DNA topoisomerase II/histidine kinase"/>
    <property type="match status" value="1"/>
</dbReference>
<evidence type="ECO:0000256" key="1">
    <source>
        <dbReference type="ARBA" id="ARBA00000085"/>
    </source>
</evidence>
<dbReference type="CDD" id="cd06225">
    <property type="entry name" value="HAMP"/>
    <property type="match status" value="2"/>
</dbReference>
<dbReference type="SUPFAM" id="SSF158472">
    <property type="entry name" value="HAMP domain-like"/>
    <property type="match status" value="1"/>
</dbReference>
<keyword evidence="5" id="KW-0808">Transferase</keyword>
<keyword evidence="10" id="KW-0472">Membrane</keyword>
<protein>
    <recommendedName>
        <fullName evidence="3">histidine kinase</fullName>
        <ecNumber evidence="3">2.7.13.3</ecNumber>
    </recommendedName>
</protein>
<feature type="domain" description="Histidine kinase" evidence="11">
    <location>
        <begin position="594"/>
        <end position="826"/>
    </location>
</feature>
<evidence type="ECO:0000259" key="13">
    <source>
        <dbReference type="PROSITE" id="PS50885"/>
    </source>
</evidence>
<dbReference type="Gene3D" id="3.30.565.10">
    <property type="entry name" value="Histidine kinase-like ATPase, C-terminal domain"/>
    <property type="match status" value="1"/>
</dbReference>
<dbReference type="InterPro" id="IPR003660">
    <property type="entry name" value="HAMP_dom"/>
</dbReference>
<dbReference type="InterPro" id="IPR003018">
    <property type="entry name" value="GAF"/>
</dbReference>
<dbReference type="InterPro" id="IPR029016">
    <property type="entry name" value="GAF-like_dom_sf"/>
</dbReference>
<dbReference type="SMART" id="SM00304">
    <property type="entry name" value="HAMP"/>
    <property type="match status" value="1"/>
</dbReference>
<evidence type="ECO:0000256" key="3">
    <source>
        <dbReference type="ARBA" id="ARBA00012438"/>
    </source>
</evidence>
<dbReference type="CDD" id="cd16922">
    <property type="entry name" value="HATPase_EvgS-ArcB-TorS-like"/>
    <property type="match status" value="1"/>
</dbReference>
<feature type="domain" description="HAMP" evidence="13">
    <location>
        <begin position="286"/>
        <end position="324"/>
    </location>
</feature>
<dbReference type="InterPro" id="IPR003661">
    <property type="entry name" value="HisK_dim/P_dom"/>
</dbReference>
<feature type="domain" description="HAMP" evidence="13">
    <location>
        <begin position="233"/>
        <end position="285"/>
    </location>
</feature>
<dbReference type="Pfam" id="PF00512">
    <property type="entry name" value="HisKA"/>
    <property type="match status" value="1"/>
</dbReference>
<dbReference type="PANTHER" id="PTHR45339">
    <property type="entry name" value="HYBRID SIGNAL TRANSDUCTION HISTIDINE KINASE J"/>
    <property type="match status" value="1"/>
</dbReference>
<comment type="subcellular location">
    <subcellularLocation>
        <location evidence="2">Membrane</location>
    </subcellularLocation>
</comment>
<dbReference type="RefSeq" id="WP_275109188.1">
    <property type="nucleotide sequence ID" value="NZ_JAKJSC010000001.1"/>
</dbReference>
<gene>
    <name evidence="14" type="ORF">L3049_07500</name>
</gene>
<dbReference type="InterPro" id="IPR036890">
    <property type="entry name" value="HATPase_C_sf"/>
</dbReference>
<dbReference type="InterPro" id="IPR004358">
    <property type="entry name" value="Sig_transdc_His_kin-like_C"/>
</dbReference>
<sequence length="1246" mass="140292">MQIQFRRFKDWKIKTKLFLSTLITLISILFLGLISSYFFNTSRTLGIMINGVRVHQTLLQNSVEELYQFRIRKDSTYLVKSAAHLTKANHLIEDLLKLEKDYTSKSTAEIASYLFNGSPEVYSNDIKNAELLVSRLKVLNKVRNKNLSGARVNVRKALNIIDDIKKELLSNGENIDIDIIQVKLSTIQQHYSNISNEVNDLSHKINSALIFIIFTIAFIIAGIIFVLARYISKSISVPVEKIVNNFKLIALGNYHTPLNIESKDEIGNLARSFNTIQLDFQNVVNHTGKIAKGDLSHTISPKSKEDELSISLNQMVQTLKDAKSKNDETLWFRSSVNKFNAILQGDQNLENVTNKSLIFISELLEVQLGAIYIYHEDQEVLELNASVGMPKDIEHRHIPKGHGLVGQAALTKKIKHFKDVPNDYFSIFSATGKMKPNNILLIPLTFNKKIRGVMELATINTLNESAISFIEAIRESVAVKISSTLARTQLEVLLTKTQDQANELQVQQEELRIANEELADQTQTLIDNETKLQVQQEELRVANEELEERTNQLEIQKDEIQNKNLNLSQTHDKLETKARELEQTSQYKTDFLANMSHELRTPLNSLLILSSLLAKNKKGNLTSEDIESVEIINKSGKDLLQLINEILDLSKIEAGKMTVEFENLNTESIAKDILINFKHQAEKKKLDLNIDIASDFPKTIETDQLRISQILKNLLSNAFKFTSQGSITVAMKMVTDKENLRRTDLKDVDTCAFLVTDTGVGIPNDKKEAIFEAFQQADGSTSRKYGGTGLGLSISKELAFMLGGEIHLESETNKGSIFTIILPLKQKESSKSDVNSRTIIEDKIVEKPVVLPQFIDDDRDIPHSKPTVVVIHPNQKEASQLYSQIHDTQFNALAASNVSDALLLIEAHQPSAIIIGLELLRENGEAELEQLKAHPFASTLPIHIVNPVEGIGEIEKGELSTVNATDFNSAIGKIEKELLSDYKKILIIEDDPLTRKILTTLLEPTNAIIEEVSTGLEGIALIKENKYNCIVLDLGLPDISGNELLAKLSKENIDIPNTIIYTGKELSREEHRDLSKYTNSIILKGLKSDVRLMDEVTLFLHHVAIKNPQIQTQEITDIDESIFKGKRILVVDDEIRNIFALGKILEDKDMEVLEAENGKIALEVLEEESNIDLVLMDVMMPEMDGYTAIEHIRKTPKIKNIPVICTTAKAMKEDYDKAIAHGANDYLSKPIDENKLFSMLKIWLYN</sequence>
<organism evidence="14 15">
    <name type="scientific">Paralabilibaculum antarcticum</name>
    <dbReference type="NCBI Taxonomy" id="2912572"/>
    <lineage>
        <taxon>Bacteria</taxon>
        <taxon>Pseudomonadati</taxon>
        <taxon>Bacteroidota</taxon>
        <taxon>Bacteroidia</taxon>
        <taxon>Marinilabiliales</taxon>
        <taxon>Marinifilaceae</taxon>
        <taxon>Paralabilibaculum</taxon>
    </lineage>
</organism>
<keyword evidence="10" id="KW-1133">Transmembrane helix</keyword>
<evidence type="ECO:0000256" key="6">
    <source>
        <dbReference type="ARBA" id="ARBA00022777"/>
    </source>
</evidence>
<feature type="modified residue" description="4-aspartylphosphate" evidence="8">
    <location>
        <position position="1177"/>
    </location>
</feature>
<reference evidence="14 15" key="1">
    <citation type="submission" date="2022-01" db="EMBL/GenBank/DDBJ databases">
        <title>Labilibaculum sp. nov, a marine bacterium isolated from Antarctica.</title>
        <authorList>
            <person name="Dai W."/>
        </authorList>
    </citation>
    <scope>NUCLEOTIDE SEQUENCE [LARGE SCALE GENOMIC DNA]</scope>
    <source>
        <strain evidence="14 15">DW002</strain>
    </source>
</reference>
<feature type="transmembrane region" description="Helical" evidence="10">
    <location>
        <begin position="17"/>
        <end position="39"/>
    </location>
</feature>
<dbReference type="PANTHER" id="PTHR45339:SF1">
    <property type="entry name" value="HYBRID SIGNAL TRANSDUCTION HISTIDINE KINASE J"/>
    <property type="match status" value="1"/>
</dbReference>
<evidence type="ECO:0000256" key="9">
    <source>
        <dbReference type="SAM" id="Coils"/>
    </source>
</evidence>
<dbReference type="SMART" id="SM00388">
    <property type="entry name" value="HisKA"/>
    <property type="match status" value="1"/>
</dbReference>
<evidence type="ECO:0000256" key="4">
    <source>
        <dbReference type="ARBA" id="ARBA00022553"/>
    </source>
</evidence>
<dbReference type="Pfam" id="PF13185">
    <property type="entry name" value="GAF_2"/>
    <property type="match status" value="1"/>
</dbReference>
<evidence type="ECO:0000259" key="12">
    <source>
        <dbReference type="PROSITE" id="PS50110"/>
    </source>
</evidence>
<dbReference type="SUPFAM" id="SSF52172">
    <property type="entry name" value="CheY-like"/>
    <property type="match status" value="2"/>
</dbReference>
<dbReference type="EC" id="2.7.13.3" evidence="3"/>
<dbReference type="SMART" id="SM00387">
    <property type="entry name" value="HATPase_c"/>
    <property type="match status" value="1"/>
</dbReference>
<dbReference type="Pfam" id="PF00072">
    <property type="entry name" value="Response_reg"/>
    <property type="match status" value="2"/>
</dbReference>
<evidence type="ECO:0000256" key="7">
    <source>
        <dbReference type="ARBA" id="ARBA00023012"/>
    </source>
</evidence>
<proteinExistence type="predicted"/>
<dbReference type="InterPro" id="IPR036097">
    <property type="entry name" value="HisK_dim/P_sf"/>
</dbReference>
<name>A0ABT5VR04_9BACT</name>
<dbReference type="CDD" id="cd17546">
    <property type="entry name" value="REC_hyHK_CKI1_RcsC-like"/>
    <property type="match status" value="1"/>
</dbReference>
<dbReference type="SMART" id="SM00448">
    <property type="entry name" value="REC"/>
    <property type="match status" value="2"/>
</dbReference>
<keyword evidence="10" id="KW-0812">Transmembrane</keyword>
<feature type="domain" description="Response regulatory" evidence="12">
    <location>
        <begin position="1127"/>
        <end position="1244"/>
    </location>
</feature>
<dbReference type="EMBL" id="JAKJSC010000001">
    <property type="protein sequence ID" value="MDE5417851.1"/>
    <property type="molecule type" value="Genomic_DNA"/>
</dbReference>
<evidence type="ECO:0000256" key="2">
    <source>
        <dbReference type="ARBA" id="ARBA00004370"/>
    </source>
</evidence>
<keyword evidence="6" id="KW-0418">Kinase</keyword>
<dbReference type="Gene3D" id="6.10.340.10">
    <property type="match status" value="1"/>
</dbReference>
<dbReference type="SMART" id="SM00065">
    <property type="entry name" value="GAF"/>
    <property type="match status" value="1"/>
</dbReference>
<dbReference type="PROSITE" id="PS50110">
    <property type="entry name" value="RESPONSE_REGULATORY"/>
    <property type="match status" value="2"/>
</dbReference>
<keyword evidence="9" id="KW-0175">Coiled coil</keyword>
<dbReference type="SUPFAM" id="SSF55781">
    <property type="entry name" value="GAF domain-like"/>
    <property type="match status" value="1"/>
</dbReference>
<dbReference type="Pfam" id="PF00672">
    <property type="entry name" value="HAMP"/>
    <property type="match status" value="1"/>
</dbReference>
<dbReference type="InterPro" id="IPR003594">
    <property type="entry name" value="HATPase_dom"/>
</dbReference>
<dbReference type="InterPro" id="IPR011006">
    <property type="entry name" value="CheY-like_superfamily"/>
</dbReference>
<dbReference type="SUPFAM" id="SSF47384">
    <property type="entry name" value="Homodimeric domain of signal transducing histidine kinase"/>
    <property type="match status" value="1"/>
</dbReference>
<evidence type="ECO:0000256" key="8">
    <source>
        <dbReference type="PROSITE-ProRule" id="PRU00169"/>
    </source>
</evidence>
<comment type="catalytic activity">
    <reaction evidence="1">
        <text>ATP + protein L-histidine = ADP + protein N-phospho-L-histidine.</text>
        <dbReference type="EC" id="2.7.13.3"/>
    </reaction>
</comment>
<dbReference type="PROSITE" id="PS50109">
    <property type="entry name" value="HIS_KIN"/>
    <property type="match status" value="1"/>
</dbReference>
<feature type="domain" description="Response regulatory" evidence="12">
    <location>
        <begin position="984"/>
        <end position="1099"/>
    </location>
</feature>
<evidence type="ECO:0000256" key="10">
    <source>
        <dbReference type="SAM" id="Phobius"/>
    </source>
</evidence>
<dbReference type="Gene3D" id="3.40.50.2300">
    <property type="match status" value="2"/>
</dbReference>
<keyword evidence="15" id="KW-1185">Reference proteome</keyword>
<accession>A0ABT5VR04</accession>